<organism evidence="1 2">
    <name type="scientific">Candidatus Filomicrobium marinum</name>
    <dbReference type="NCBI Taxonomy" id="1608628"/>
    <lineage>
        <taxon>Bacteria</taxon>
        <taxon>Pseudomonadati</taxon>
        <taxon>Pseudomonadota</taxon>
        <taxon>Alphaproteobacteria</taxon>
        <taxon>Hyphomicrobiales</taxon>
        <taxon>Hyphomicrobiaceae</taxon>
        <taxon>Filomicrobium</taxon>
    </lineage>
</organism>
<proteinExistence type="predicted"/>
<dbReference type="EMBL" id="LN829119">
    <property type="protein sequence ID" value="CPR17142.1"/>
    <property type="molecule type" value="Genomic_DNA"/>
</dbReference>
<dbReference type="KEGG" id="fil:BN1229_v1_1121"/>
<evidence type="ECO:0000313" key="1">
    <source>
        <dbReference type="EMBL" id="CPR17142.1"/>
    </source>
</evidence>
<name>A0A0D6JD90_9HYPH</name>
<gene>
    <name evidence="1" type="ORF">YBN1229_v1_1121</name>
</gene>
<dbReference type="Proteomes" id="UP000033187">
    <property type="component" value="Chromosome 1"/>
</dbReference>
<dbReference type="AlphaFoldDB" id="A0A0D6JD90"/>
<keyword evidence="2" id="KW-1185">Reference proteome</keyword>
<accession>A0A0D6JD90</accession>
<reference evidence="2" key="1">
    <citation type="submission" date="2015-02" db="EMBL/GenBank/DDBJ databases">
        <authorList>
            <person name="Chooi Y.-H."/>
        </authorList>
    </citation>
    <scope>NUCLEOTIDE SEQUENCE [LARGE SCALE GENOMIC DNA]</scope>
    <source>
        <strain evidence="2">strain Y</strain>
    </source>
</reference>
<evidence type="ECO:0000313" key="2">
    <source>
        <dbReference type="Proteomes" id="UP000033187"/>
    </source>
</evidence>
<protein>
    <submittedName>
        <fullName evidence="1">Uncharacterized protein</fullName>
    </submittedName>
</protein>
<dbReference type="KEGG" id="fiy:BN1229_v1_1121"/>
<sequence>MTVSASNSAHFETALKLGSKVRQMAIANTDLNNGSGLLTEDRPKYLMDALAGGFLPIMWTPTVPLRRI</sequence>